<accession>A0ABQ6JPW1</accession>
<reference evidence="2" key="1">
    <citation type="journal article" date="2019" name="Int. J. Syst. Evol. Microbiol.">
        <title>The Global Catalogue of Microorganisms (GCM) 10K type strain sequencing project: providing services to taxonomists for standard genome sequencing and annotation.</title>
        <authorList>
            <consortium name="The Broad Institute Genomics Platform"/>
            <consortium name="The Broad Institute Genome Sequencing Center for Infectious Disease"/>
            <person name="Wu L."/>
            <person name="Ma J."/>
        </authorList>
    </citation>
    <scope>NUCLEOTIDE SEQUENCE [LARGE SCALE GENOMIC DNA]</scope>
    <source>
        <strain evidence="2">NBRC 108730</strain>
    </source>
</reference>
<dbReference type="Gene3D" id="3.40.50.150">
    <property type="entry name" value="Vaccinia Virus protein VP39"/>
    <property type="match status" value="1"/>
</dbReference>
<dbReference type="EMBL" id="BSUZ01000001">
    <property type="protein sequence ID" value="GMA89179.1"/>
    <property type="molecule type" value="Genomic_DNA"/>
</dbReference>
<sequence length="76" mass="8271">MRREVATVQPLLRHVLLIGETQHLRGRRYGNVLLVASRHRLPVAGLERVLASDPVATRVVDPARTRALAAGASAIT</sequence>
<evidence type="ECO:0000313" key="1">
    <source>
        <dbReference type="EMBL" id="GMA89179.1"/>
    </source>
</evidence>
<proteinExistence type="predicted"/>
<keyword evidence="2" id="KW-1185">Reference proteome</keyword>
<dbReference type="Proteomes" id="UP001157017">
    <property type="component" value="Unassembled WGS sequence"/>
</dbReference>
<comment type="caution">
    <text evidence="1">The sequence shown here is derived from an EMBL/GenBank/DDBJ whole genome shotgun (WGS) entry which is preliminary data.</text>
</comment>
<organism evidence="1 2">
    <name type="scientific">Angustibacter aerolatus</name>
    <dbReference type="NCBI Taxonomy" id="1162965"/>
    <lineage>
        <taxon>Bacteria</taxon>
        <taxon>Bacillati</taxon>
        <taxon>Actinomycetota</taxon>
        <taxon>Actinomycetes</taxon>
        <taxon>Kineosporiales</taxon>
        <taxon>Kineosporiaceae</taxon>
    </lineage>
</organism>
<protein>
    <submittedName>
        <fullName evidence="1">Uncharacterized protein</fullName>
    </submittedName>
</protein>
<gene>
    <name evidence="1" type="ORF">GCM10025868_44290</name>
</gene>
<evidence type="ECO:0000313" key="2">
    <source>
        <dbReference type="Proteomes" id="UP001157017"/>
    </source>
</evidence>
<dbReference type="InterPro" id="IPR029063">
    <property type="entry name" value="SAM-dependent_MTases_sf"/>
</dbReference>
<name>A0ABQ6JPW1_9ACTN</name>